<dbReference type="InterPro" id="IPR001734">
    <property type="entry name" value="Na/solute_symporter"/>
</dbReference>
<comment type="subcellular location">
    <subcellularLocation>
        <location evidence="1">Cell membrane</location>
        <topology evidence="1">Multi-pass membrane protein</topology>
    </subcellularLocation>
</comment>
<proteinExistence type="inferred from homology"/>
<dbReference type="InterPro" id="IPR038377">
    <property type="entry name" value="Na/Glc_symporter_sf"/>
</dbReference>
<keyword evidence="10 14" id="KW-0472">Membrane</keyword>
<evidence type="ECO:0000256" key="3">
    <source>
        <dbReference type="ARBA" id="ARBA00022448"/>
    </source>
</evidence>
<dbReference type="Gene3D" id="1.20.1730.10">
    <property type="entry name" value="Sodium/glucose cotransporter"/>
    <property type="match status" value="1"/>
</dbReference>
<keyword evidence="5 14" id="KW-0812">Transmembrane</keyword>
<dbReference type="InterPro" id="IPR050277">
    <property type="entry name" value="Sodium:Solute_Symporter"/>
</dbReference>
<evidence type="ECO:0000256" key="1">
    <source>
        <dbReference type="ARBA" id="ARBA00004651"/>
    </source>
</evidence>
<keyword evidence="3" id="KW-0813">Transport</keyword>
<keyword evidence="6" id="KW-0769">Symport</keyword>
<feature type="transmembrane region" description="Helical" evidence="14">
    <location>
        <begin position="263"/>
        <end position="288"/>
    </location>
</feature>
<dbReference type="PROSITE" id="PS50283">
    <property type="entry name" value="NA_SOLUT_SYMP_3"/>
    <property type="match status" value="1"/>
</dbReference>
<feature type="transmembrane region" description="Helical" evidence="14">
    <location>
        <begin position="435"/>
        <end position="456"/>
    </location>
</feature>
<evidence type="ECO:0000256" key="11">
    <source>
        <dbReference type="ARBA" id="ARBA00023201"/>
    </source>
</evidence>
<evidence type="ECO:0000313" key="16">
    <source>
        <dbReference type="Proteomes" id="UP001326613"/>
    </source>
</evidence>
<comment type="similarity">
    <text evidence="2 13">Belongs to the sodium:solute symporter (SSF) (TC 2.A.21) family.</text>
</comment>
<sequence>MNMNIDTTIFIIYLIANVGFGLYWGRKNKTIQDYALGGRNFSTGTLVSTIMAGYLGGDYLFITLAQVYTTGLHYAIGCLGMSFGLLLVARIFVPKMGEFLGKVSIAEALGDLYGKRVRLIAAICGSVVASGFIALQFKVFATIFRSYLGISSDYAIYLAGFIVVSYSAFGGIRSIAFTDVIQFFTFGVLIPVLSIVIWHEYTNINGFDFKQAMSNPIFNPQEFLGFSNSKFWSLIFLFILFSLPSFDATLFQRVSIGRSTTQVTKAFTISSILLLLILSGMSWIGFLLFNVDPTLEPDNLVHYIINNYAHVGLKGFILVGLGAMCMSNADANLNSASVVLTHDFLSPLGFKFKNELILSKLIALTIGMIALFLASLDYDLLSLVFMTQSFNLAAMPLMLAILGFRTTEKSVLIGIVAHFICVPIWRQFFMDTTGIDSLVPGWITNAVFCIGSHYLLKQGGLVATKT</sequence>
<dbReference type="PANTHER" id="PTHR48086">
    <property type="entry name" value="SODIUM/PROLINE SYMPORTER-RELATED"/>
    <property type="match status" value="1"/>
</dbReference>
<name>A0ABZ0UV13_9RICK</name>
<evidence type="ECO:0000256" key="6">
    <source>
        <dbReference type="ARBA" id="ARBA00022847"/>
    </source>
</evidence>
<feature type="transmembrane region" description="Helical" evidence="14">
    <location>
        <begin position="180"/>
        <end position="199"/>
    </location>
</feature>
<dbReference type="EMBL" id="CP112932">
    <property type="protein sequence ID" value="WPY00759.1"/>
    <property type="molecule type" value="Genomic_DNA"/>
</dbReference>
<dbReference type="RefSeq" id="WP_323738803.1">
    <property type="nucleotide sequence ID" value="NZ_CP112932.1"/>
</dbReference>
<evidence type="ECO:0000256" key="8">
    <source>
        <dbReference type="ARBA" id="ARBA00023053"/>
    </source>
</evidence>
<feature type="transmembrane region" description="Helical" evidence="14">
    <location>
        <begin position="380"/>
        <end position="404"/>
    </location>
</feature>
<evidence type="ECO:0000256" key="13">
    <source>
        <dbReference type="RuleBase" id="RU362091"/>
    </source>
</evidence>
<feature type="transmembrane region" description="Helical" evidence="14">
    <location>
        <begin position="119"/>
        <end position="148"/>
    </location>
</feature>
<feature type="transmembrane region" description="Helical" evidence="14">
    <location>
        <begin position="411"/>
        <end position="429"/>
    </location>
</feature>
<dbReference type="Pfam" id="PF00474">
    <property type="entry name" value="SSF"/>
    <property type="match status" value="1"/>
</dbReference>
<feature type="transmembrane region" description="Helical" evidence="14">
    <location>
        <begin position="74"/>
        <end position="93"/>
    </location>
</feature>
<accession>A0ABZ0UV13</accession>
<feature type="transmembrane region" description="Helical" evidence="14">
    <location>
        <begin position="46"/>
        <end position="68"/>
    </location>
</feature>
<protein>
    <submittedName>
        <fullName evidence="15">Sodium:solute symporter family protein</fullName>
    </submittedName>
</protein>
<evidence type="ECO:0000256" key="10">
    <source>
        <dbReference type="ARBA" id="ARBA00023136"/>
    </source>
</evidence>
<keyword evidence="9" id="KW-0406">Ion transport</keyword>
<keyword evidence="11" id="KW-0739">Sodium transport</keyword>
<organism evidence="15 16">
    <name type="scientific">Candidatus Trichorickettsia mobilis</name>
    <dbReference type="NCBI Taxonomy" id="1346319"/>
    <lineage>
        <taxon>Bacteria</taxon>
        <taxon>Pseudomonadati</taxon>
        <taxon>Pseudomonadota</taxon>
        <taxon>Alphaproteobacteria</taxon>
        <taxon>Rickettsiales</taxon>
        <taxon>Rickettsiaceae</taxon>
        <taxon>Rickettsieae</taxon>
        <taxon>Candidatus Trichorickettsia</taxon>
    </lineage>
</organism>
<evidence type="ECO:0000256" key="5">
    <source>
        <dbReference type="ARBA" id="ARBA00022692"/>
    </source>
</evidence>
<keyword evidence="16" id="KW-1185">Reference proteome</keyword>
<evidence type="ECO:0000256" key="7">
    <source>
        <dbReference type="ARBA" id="ARBA00022989"/>
    </source>
</evidence>
<gene>
    <name evidence="15" type="ORF">Trichorick_00645</name>
</gene>
<evidence type="ECO:0000256" key="2">
    <source>
        <dbReference type="ARBA" id="ARBA00006434"/>
    </source>
</evidence>
<feature type="transmembrane region" description="Helical" evidence="14">
    <location>
        <begin position="6"/>
        <end position="25"/>
    </location>
</feature>
<keyword evidence="8" id="KW-0915">Sodium</keyword>
<feature type="transmembrane region" description="Helical" evidence="14">
    <location>
        <begin position="356"/>
        <end position="374"/>
    </location>
</feature>
<keyword evidence="4" id="KW-1003">Cell membrane</keyword>
<evidence type="ECO:0000313" key="15">
    <source>
        <dbReference type="EMBL" id="WPY00759.1"/>
    </source>
</evidence>
<evidence type="ECO:0000256" key="9">
    <source>
        <dbReference type="ARBA" id="ARBA00023065"/>
    </source>
</evidence>
<feature type="transmembrane region" description="Helical" evidence="14">
    <location>
        <begin position="308"/>
        <end position="326"/>
    </location>
</feature>
<dbReference type="PANTHER" id="PTHR48086:SF3">
    <property type="entry name" value="SODIUM_PROLINE SYMPORTER"/>
    <property type="match status" value="1"/>
</dbReference>
<evidence type="ECO:0000256" key="14">
    <source>
        <dbReference type="SAM" id="Phobius"/>
    </source>
</evidence>
<reference evidence="15 16" key="1">
    <citation type="submission" date="2022-10" db="EMBL/GenBank/DDBJ databases">
        <title>Host association and intracellularity evolved multiple times independently in the Rickettsiales.</title>
        <authorList>
            <person name="Castelli M."/>
            <person name="Nardi T."/>
            <person name="Gammuto L."/>
            <person name="Bellinzona G."/>
            <person name="Sabaneyeva E."/>
            <person name="Potekhin A."/>
            <person name="Serra V."/>
            <person name="Petroni G."/>
            <person name="Sassera D."/>
        </authorList>
    </citation>
    <scope>NUCLEOTIDE SEQUENCE [LARGE SCALE GENOMIC DNA]</scope>
    <source>
        <strain evidence="15 16">Kr 154-4</strain>
    </source>
</reference>
<evidence type="ECO:0000256" key="12">
    <source>
        <dbReference type="ARBA" id="ARBA00033708"/>
    </source>
</evidence>
<dbReference type="CDD" id="cd10322">
    <property type="entry name" value="SLC5sbd"/>
    <property type="match status" value="1"/>
</dbReference>
<evidence type="ECO:0000256" key="4">
    <source>
        <dbReference type="ARBA" id="ARBA00022475"/>
    </source>
</evidence>
<comment type="catalytic activity">
    <reaction evidence="12">
        <text>L-proline(in) + Na(+)(in) = L-proline(out) + Na(+)(out)</text>
        <dbReference type="Rhea" id="RHEA:28967"/>
        <dbReference type="ChEBI" id="CHEBI:29101"/>
        <dbReference type="ChEBI" id="CHEBI:60039"/>
    </reaction>
</comment>
<dbReference type="Proteomes" id="UP001326613">
    <property type="component" value="Chromosome"/>
</dbReference>
<feature type="transmembrane region" description="Helical" evidence="14">
    <location>
        <begin position="231"/>
        <end position="251"/>
    </location>
</feature>
<feature type="transmembrane region" description="Helical" evidence="14">
    <location>
        <begin position="154"/>
        <end position="173"/>
    </location>
</feature>
<keyword evidence="7 14" id="KW-1133">Transmembrane helix</keyword>